<evidence type="ECO:0000256" key="2">
    <source>
        <dbReference type="SAM" id="Phobius"/>
    </source>
</evidence>
<keyword evidence="2" id="KW-0812">Transmembrane</keyword>
<feature type="compositionally biased region" description="Basic and acidic residues" evidence="1">
    <location>
        <begin position="485"/>
        <end position="494"/>
    </location>
</feature>
<protein>
    <submittedName>
        <fullName evidence="4">Protein kinase</fullName>
    </submittedName>
</protein>
<keyword evidence="2" id="KW-1133">Transmembrane helix</keyword>
<feature type="region of interest" description="Disordered" evidence="1">
    <location>
        <begin position="419"/>
        <end position="518"/>
    </location>
</feature>
<name>A0ABZ2LCY7_9BACT</name>
<evidence type="ECO:0000313" key="4">
    <source>
        <dbReference type="EMBL" id="WXB08796.1"/>
    </source>
</evidence>
<keyword evidence="4" id="KW-0808">Transferase</keyword>
<dbReference type="Pfam" id="PF00069">
    <property type="entry name" value="Pkinase"/>
    <property type="match status" value="1"/>
</dbReference>
<dbReference type="InterPro" id="IPR000719">
    <property type="entry name" value="Prot_kinase_dom"/>
</dbReference>
<dbReference type="SUPFAM" id="SSF56112">
    <property type="entry name" value="Protein kinase-like (PK-like)"/>
    <property type="match status" value="1"/>
</dbReference>
<dbReference type="PANTHER" id="PTHR48007:SF4">
    <property type="entry name" value="LEUCINE-RICH REPEAT RECEPTOR-LIKE PROTEIN KINASE PXC1"/>
    <property type="match status" value="1"/>
</dbReference>
<dbReference type="PROSITE" id="PS50011">
    <property type="entry name" value="PROTEIN_KINASE_DOM"/>
    <property type="match status" value="1"/>
</dbReference>
<evidence type="ECO:0000256" key="1">
    <source>
        <dbReference type="SAM" id="MobiDB-lite"/>
    </source>
</evidence>
<accession>A0ABZ2LCY7</accession>
<keyword evidence="2" id="KW-0472">Membrane</keyword>
<dbReference type="Proteomes" id="UP001374803">
    <property type="component" value="Chromosome"/>
</dbReference>
<dbReference type="InterPro" id="IPR011009">
    <property type="entry name" value="Kinase-like_dom_sf"/>
</dbReference>
<feature type="compositionally biased region" description="Acidic residues" evidence="1">
    <location>
        <begin position="451"/>
        <end position="460"/>
    </location>
</feature>
<evidence type="ECO:0000313" key="5">
    <source>
        <dbReference type="Proteomes" id="UP001374803"/>
    </source>
</evidence>
<gene>
    <name evidence="4" type="ORF">LVJ94_16340</name>
</gene>
<feature type="region of interest" description="Disordered" evidence="1">
    <location>
        <begin position="366"/>
        <end position="392"/>
    </location>
</feature>
<organism evidence="4 5">
    <name type="scientific">Pendulispora rubella</name>
    <dbReference type="NCBI Taxonomy" id="2741070"/>
    <lineage>
        <taxon>Bacteria</taxon>
        <taxon>Pseudomonadati</taxon>
        <taxon>Myxococcota</taxon>
        <taxon>Myxococcia</taxon>
        <taxon>Myxococcales</taxon>
        <taxon>Sorangiineae</taxon>
        <taxon>Pendulisporaceae</taxon>
        <taxon>Pendulispora</taxon>
    </lineage>
</organism>
<dbReference type="RefSeq" id="WP_394838472.1">
    <property type="nucleotide sequence ID" value="NZ_CP089929.1"/>
</dbReference>
<feature type="compositionally biased region" description="Acidic residues" evidence="1">
    <location>
        <begin position="383"/>
        <end position="392"/>
    </location>
</feature>
<proteinExistence type="predicted"/>
<dbReference type="EMBL" id="CP089983">
    <property type="protein sequence ID" value="WXB08796.1"/>
    <property type="molecule type" value="Genomic_DNA"/>
</dbReference>
<dbReference type="GO" id="GO:0016301">
    <property type="term" value="F:kinase activity"/>
    <property type="evidence" value="ECO:0007669"/>
    <property type="project" value="UniProtKB-KW"/>
</dbReference>
<sequence length="688" mass="72318">MTSVGKYTLLQELNDREAPTYAARCEGVDGASELVAIERYATDIAADAEDEASLAEAARSVQILTELYHPNLASVRDVVVSSGEVLVVSAFVDGDSYGKLMPAGREKSFDTFSFALKLAIVSDVIEGLAALHEFARAHDTTIVHGGVTPRNVIVCADGRARLVRVCNLFPEQVSPASPTLGYIAPELLDPTRSPEPSVDVFGVGVMLWEVLAGKRLAVQTNAPLLLLKEFDKGPPKGIPQEDLSWAKALIPIVERALSPSDKRYKDAEQMARAMRAVFAAAGEQVKTRSTVKDVAGFVEEVSGDRIRERRAELGFSAPLPLTASRATIAPMRSRPSLPDIGSGSVPLPLPPPPARIYLPSLVDADEFSSRSPIPSAPPPMDRGDEDGLPAMDQDENLSALAPILAPNDTLIIDEKSRESFWMGGDPTDEREAIKASNPPPGFDDGERKFEDDDDDDENDDGVVSGTAETVLHRTSQEQGQGQGKLEAREKRESAPETTAPAESSFPPPAAPPARQSLFEDRRERRPVVWAGVVLAVAAALVFGYGLGRGQKPGTGQAAPASNVNVVPVASAAPAPPAPVRAEITNAESVAPTAAAESAPSAEAEPAPAAKQPATEIELVPEGARSTARRPRPVAGHGGARPSPSEGSPPSGASGSAPAAASPTTSPAPEPSATQGQTDGRQKFNPQGI</sequence>
<feature type="domain" description="Protein kinase" evidence="3">
    <location>
        <begin position="1"/>
        <end position="278"/>
    </location>
</feature>
<dbReference type="PANTHER" id="PTHR48007">
    <property type="entry name" value="LEUCINE-RICH REPEAT RECEPTOR-LIKE PROTEIN KINASE PXC1"/>
    <property type="match status" value="1"/>
</dbReference>
<keyword evidence="4" id="KW-0418">Kinase</keyword>
<feature type="compositionally biased region" description="Low complexity" evidence="1">
    <location>
        <begin position="586"/>
        <end position="615"/>
    </location>
</feature>
<feature type="transmembrane region" description="Helical" evidence="2">
    <location>
        <begin position="527"/>
        <end position="546"/>
    </location>
</feature>
<dbReference type="Gene3D" id="1.10.510.10">
    <property type="entry name" value="Transferase(Phosphotransferase) domain 1"/>
    <property type="match status" value="1"/>
</dbReference>
<dbReference type="InterPro" id="IPR046959">
    <property type="entry name" value="PRK1-6/SRF4-like"/>
</dbReference>
<evidence type="ECO:0000259" key="3">
    <source>
        <dbReference type="PROSITE" id="PS50011"/>
    </source>
</evidence>
<reference evidence="4" key="1">
    <citation type="submission" date="2021-12" db="EMBL/GenBank/DDBJ databases">
        <title>Discovery of the Pendulisporaceae a myxobacterial family with distinct sporulation behavior and unique specialized metabolism.</title>
        <authorList>
            <person name="Garcia R."/>
            <person name="Popoff A."/>
            <person name="Bader C.D."/>
            <person name="Loehr J."/>
            <person name="Walesch S."/>
            <person name="Walt C."/>
            <person name="Boldt J."/>
            <person name="Bunk B."/>
            <person name="Haeckl F.J.F.P.J."/>
            <person name="Gunesch A.P."/>
            <person name="Birkelbach J."/>
            <person name="Nuebel U."/>
            <person name="Pietschmann T."/>
            <person name="Bach T."/>
            <person name="Mueller R."/>
        </authorList>
    </citation>
    <scope>NUCLEOTIDE SEQUENCE</scope>
    <source>
        <strain evidence="4">MSr11367</strain>
    </source>
</reference>
<feature type="compositionally biased region" description="Low complexity" evidence="1">
    <location>
        <begin position="641"/>
        <end position="673"/>
    </location>
</feature>
<feature type="compositionally biased region" description="Polar residues" evidence="1">
    <location>
        <begin position="674"/>
        <end position="688"/>
    </location>
</feature>
<dbReference type="SMART" id="SM00220">
    <property type="entry name" value="S_TKc"/>
    <property type="match status" value="1"/>
</dbReference>
<feature type="region of interest" description="Disordered" evidence="1">
    <location>
        <begin position="570"/>
        <end position="688"/>
    </location>
</feature>
<keyword evidence="5" id="KW-1185">Reference proteome</keyword>